<dbReference type="Proteomes" id="UP000595254">
    <property type="component" value="Chromosome"/>
</dbReference>
<dbReference type="PROSITE" id="PS51192">
    <property type="entry name" value="HELICASE_ATP_BIND_1"/>
    <property type="match status" value="1"/>
</dbReference>
<comment type="similarity">
    <text evidence="5">Belongs to the DEAD box helicase family.</text>
</comment>
<dbReference type="PROSITE" id="PS51194">
    <property type="entry name" value="HELICASE_CTER"/>
    <property type="match status" value="1"/>
</dbReference>
<dbReference type="Gene3D" id="3.40.50.300">
    <property type="entry name" value="P-loop containing nucleotide triphosphate hydrolases"/>
    <property type="match status" value="2"/>
</dbReference>
<accession>A0A974RZ18</accession>
<dbReference type="SMART" id="SM00487">
    <property type="entry name" value="DEXDc"/>
    <property type="match status" value="1"/>
</dbReference>
<dbReference type="InterPro" id="IPR044742">
    <property type="entry name" value="DEAD/DEAH_RhlB"/>
</dbReference>
<evidence type="ECO:0000256" key="1">
    <source>
        <dbReference type="ARBA" id="ARBA00022741"/>
    </source>
</evidence>
<dbReference type="PANTHER" id="PTHR47959">
    <property type="entry name" value="ATP-DEPENDENT RNA HELICASE RHLE-RELATED"/>
    <property type="match status" value="1"/>
</dbReference>
<dbReference type="Pfam" id="PF00270">
    <property type="entry name" value="DEAD"/>
    <property type="match status" value="1"/>
</dbReference>
<evidence type="ECO:0000256" key="6">
    <source>
        <dbReference type="PROSITE-ProRule" id="PRU00552"/>
    </source>
</evidence>
<gene>
    <name evidence="11" type="ORF">I6J18_15095</name>
</gene>
<dbReference type="GO" id="GO:0005524">
    <property type="term" value="F:ATP binding"/>
    <property type="evidence" value="ECO:0007669"/>
    <property type="project" value="UniProtKB-KW"/>
</dbReference>
<dbReference type="InterPro" id="IPR001650">
    <property type="entry name" value="Helicase_C-like"/>
</dbReference>
<keyword evidence="4" id="KW-0067">ATP-binding</keyword>
<dbReference type="GO" id="GO:0005829">
    <property type="term" value="C:cytosol"/>
    <property type="evidence" value="ECO:0007669"/>
    <property type="project" value="TreeGrafter"/>
</dbReference>
<feature type="compositionally biased region" description="Low complexity" evidence="7">
    <location>
        <begin position="402"/>
        <end position="413"/>
    </location>
</feature>
<reference evidence="11 12" key="1">
    <citation type="submission" date="2021-01" db="EMBL/GenBank/DDBJ databases">
        <title>FDA dAtabase for Regulatory Grade micrObial Sequences (FDA-ARGOS): Supporting development and validation of Infectious Disease Dx tests.</title>
        <authorList>
            <person name="Nelson B."/>
            <person name="Plummer A."/>
            <person name="Tallon L."/>
            <person name="Sadzewicz L."/>
            <person name="Zhao X."/>
            <person name="Boylan J."/>
            <person name="Ott S."/>
            <person name="Bowen H."/>
            <person name="Vavikolanu K."/>
            <person name="Mehta A."/>
            <person name="Aluvathingal J."/>
            <person name="Nadendla S."/>
            <person name="Myers T."/>
            <person name="Yan Y."/>
            <person name="Sichtig H."/>
        </authorList>
    </citation>
    <scope>NUCLEOTIDE SEQUENCE [LARGE SCALE GENOMIC DNA]</scope>
    <source>
        <strain evidence="11 12">FDAARGOS_1161</strain>
    </source>
</reference>
<dbReference type="CDD" id="cd18787">
    <property type="entry name" value="SF2_C_DEAD"/>
    <property type="match status" value="1"/>
</dbReference>
<feature type="domain" description="DEAD-box RNA helicase Q" evidence="10">
    <location>
        <begin position="1"/>
        <end position="29"/>
    </location>
</feature>
<dbReference type="EMBL" id="CP068053">
    <property type="protein sequence ID" value="QQS98975.1"/>
    <property type="molecule type" value="Genomic_DNA"/>
</dbReference>
<keyword evidence="12" id="KW-1185">Reference proteome</keyword>
<sequence length="438" mass="48693">MKFTELGIDGPIEEMLNYMGITSPTPIQEQAIPEILAGRDVIGKAQTGTGKTLAFLLPIIEHTDTETPYIQSLIVTPTRELALQITAELTKFAEQIEDFHVLAVYGGQDVDRQLKKLKRSILVVVATPGRLLDHTRRGTIDLSQVKHLVLDEADQMLQIGFLPEVEEIIENIPADRQTLLFSATMPEQVISLSKRFMNQPLTIAVENSQVTVKQIRQVVIETTDRAKQASLIKIIDEEQPYLAVIFCRTKRRVSVLNEALKSAGYNSDELHGDISQAKRERVMRNFRNATLQFLVATDVAARGLDVEGVTHVFNYDVPEDAESYIHRIGRTGRAGEHGLAVTFIATKDLPILKDIEKGIEMQIDRRKLEGIVMNEPTRATAKPKRVQGNNARSDFNKRHGKPSSPGKGTGKPSASRKRGAKTDSSSKSGNGRSDSRKR</sequence>
<organism evidence="11 12">
    <name type="scientific">Peribacillus psychrosaccharolyticus</name>
    <name type="common">Bacillus psychrosaccharolyticus</name>
    <dbReference type="NCBI Taxonomy" id="1407"/>
    <lineage>
        <taxon>Bacteria</taxon>
        <taxon>Bacillati</taxon>
        <taxon>Bacillota</taxon>
        <taxon>Bacilli</taxon>
        <taxon>Bacillales</taxon>
        <taxon>Bacillaceae</taxon>
        <taxon>Peribacillus</taxon>
    </lineage>
</organism>
<dbReference type="InterPro" id="IPR014014">
    <property type="entry name" value="RNA_helicase_DEAD_Q_motif"/>
</dbReference>
<evidence type="ECO:0000259" key="10">
    <source>
        <dbReference type="PROSITE" id="PS51195"/>
    </source>
</evidence>
<keyword evidence="3 11" id="KW-0347">Helicase</keyword>
<evidence type="ECO:0000313" key="11">
    <source>
        <dbReference type="EMBL" id="QQS98975.1"/>
    </source>
</evidence>
<keyword evidence="2" id="KW-0378">Hydrolase</keyword>
<dbReference type="AlphaFoldDB" id="A0A974RZ18"/>
<keyword evidence="1" id="KW-0547">Nucleotide-binding</keyword>
<feature type="short sequence motif" description="Q motif" evidence="6">
    <location>
        <begin position="1"/>
        <end position="29"/>
    </location>
</feature>
<dbReference type="GO" id="GO:0003724">
    <property type="term" value="F:RNA helicase activity"/>
    <property type="evidence" value="ECO:0007669"/>
    <property type="project" value="InterPro"/>
</dbReference>
<dbReference type="GO" id="GO:0003676">
    <property type="term" value="F:nucleic acid binding"/>
    <property type="evidence" value="ECO:0007669"/>
    <property type="project" value="InterPro"/>
</dbReference>
<protein>
    <submittedName>
        <fullName evidence="11">DEAD/DEAH box helicase</fullName>
    </submittedName>
</protein>
<evidence type="ECO:0000259" key="8">
    <source>
        <dbReference type="PROSITE" id="PS51192"/>
    </source>
</evidence>
<feature type="compositionally biased region" description="Low complexity" evidence="7">
    <location>
        <begin position="423"/>
        <end position="432"/>
    </location>
</feature>
<evidence type="ECO:0000256" key="3">
    <source>
        <dbReference type="ARBA" id="ARBA00022806"/>
    </source>
</evidence>
<dbReference type="PANTHER" id="PTHR47959:SF13">
    <property type="entry name" value="ATP-DEPENDENT RNA HELICASE RHLE"/>
    <property type="match status" value="1"/>
</dbReference>
<dbReference type="GO" id="GO:0016787">
    <property type="term" value="F:hydrolase activity"/>
    <property type="evidence" value="ECO:0007669"/>
    <property type="project" value="UniProtKB-KW"/>
</dbReference>
<dbReference type="InterPro" id="IPR027417">
    <property type="entry name" value="P-loop_NTPase"/>
</dbReference>
<dbReference type="InterPro" id="IPR014001">
    <property type="entry name" value="Helicase_ATP-bd"/>
</dbReference>
<dbReference type="Pfam" id="PF00271">
    <property type="entry name" value="Helicase_C"/>
    <property type="match status" value="1"/>
</dbReference>
<dbReference type="RefSeq" id="WP_081704866.1">
    <property type="nucleotide sequence ID" value="NZ_CP068053.1"/>
</dbReference>
<evidence type="ECO:0000256" key="4">
    <source>
        <dbReference type="ARBA" id="ARBA00022840"/>
    </source>
</evidence>
<evidence type="ECO:0000256" key="7">
    <source>
        <dbReference type="SAM" id="MobiDB-lite"/>
    </source>
</evidence>
<evidence type="ECO:0000256" key="5">
    <source>
        <dbReference type="ARBA" id="ARBA00038437"/>
    </source>
</evidence>
<dbReference type="InterPro" id="IPR050079">
    <property type="entry name" value="DEAD_box_RNA_helicase"/>
</dbReference>
<dbReference type="SMART" id="SM00490">
    <property type="entry name" value="HELICc"/>
    <property type="match status" value="1"/>
</dbReference>
<dbReference type="InterPro" id="IPR011545">
    <property type="entry name" value="DEAD/DEAH_box_helicase_dom"/>
</dbReference>
<evidence type="ECO:0000256" key="2">
    <source>
        <dbReference type="ARBA" id="ARBA00022801"/>
    </source>
</evidence>
<dbReference type="CDD" id="cd00268">
    <property type="entry name" value="DEADc"/>
    <property type="match status" value="1"/>
</dbReference>
<dbReference type="SUPFAM" id="SSF52540">
    <property type="entry name" value="P-loop containing nucleoside triphosphate hydrolases"/>
    <property type="match status" value="1"/>
</dbReference>
<feature type="domain" description="Helicase ATP-binding" evidence="8">
    <location>
        <begin position="32"/>
        <end position="203"/>
    </location>
</feature>
<evidence type="ECO:0000313" key="12">
    <source>
        <dbReference type="Proteomes" id="UP000595254"/>
    </source>
</evidence>
<dbReference type="KEGG" id="ppsr:I6J18_15095"/>
<dbReference type="PROSITE" id="PS51195">
    <property type="entry name" value="Q_MOTIF"/>
    <property type="match status" value="1"/>
</dbReference>
<proteinExistence type="inferred from homology"/>
<name>A0A974RZ18_PERPY</name>
<feature type="region of interest" description="Disordered" evidence="7">
    <location>
        <begin position="374"/>
        <end position="438"/>
    </location>
</feature>
<evidence type="ECO:0000259" key="9">
    <source>
        <dbReference type="PROSITE" id="PS51194"/>
    </source>
</evidence>
<feature type="domain" description="Helicase C-terminal" evidence="9">
    <location>
        <begin position="214"/>
        <end position="379"/>
    </location>
</feature>